<comment type="caution">
    <text evidence="2">The sequence shown here is derived from an EMBL/GenBank/DDBJ whole genome shotgun (WGS) entry which is preliminary data.</text>
</comment>
<keyword evidence="1" id="KW-0812">Transmembrane</keyword>
<keyword evidence="1" id="KW-1133">Transmembrane helix</keyword>
<evidence type="ECO:0000313" key="3">
    <source>
        <dbReference type="Proteomes" id="UP000236291"/>
    </source>
</evidence>
<feature type="non-terminal residue" evidence="2">
    <location>
        <position position="164"/>
    </location>
</feature>
<proteinExistence type="predicted"/>
<reference evidence="2 3" key="2">
    <citation type="journal article" date="2017" name="Front. Plant Sci.">
        <title>Gene Classification and Mining of Molecular Markers Useful in Red Clover (Trifolium pratense) Breeding.</title>
        <authorList>
            <person name="Istvanek J."/>
            <person name="Dluhosova J."/>
            <person name="Dluhos P."/>
            <person name="Patkova L."/>
            <person name="Nedelnik J."/>
            <person name="Repkova J."/>
        </authorList>
    </citation>
    <scope>NUCLEOTIDE SEQUENCE [LARGE SCALE GENOMIC DNA]</scope>
    <source>
        <strain evidence="3">cv. Tatra</strain>
        <tissue evidence="2">Young leaves</tissue>
    </source>
</reference>
<keyword evidence="1" id="KW-0472">Membrane</keyword>
<accession>A0A2K3LR86</accession>
<evidence type="ECO:0000256" key="1">
    <source>
        <dbReference type="SAM" id="Phobius"/>
    </source>
</evidence>
<protein>
    <recommendedName>
        <fullName evidence="4">Transmembrane protein</fullName>
    </recommendedName>
</protein>
<feature type="transmembrane region" description="Helical" evidence="1">
    <location>
        <begin position="86"/>
        <end position="105"/>
    </location>
</feature>
<evidence type="ECO:0008006" key="4">
    <source>
        <dbReference type="Google" id="ProtNLM"/>
    </source>
</evidence>
<dbReference type="Proteomes" id="UP000236291">
    <property type="component" value="Unassembled WGS sequence"/>
</dbReference>
<dbReference type="EMBL" id="ASHM01039095">
    <property type="protein sequence ID" value="PNX81027.1"/>
    <property type="molecule type" value="Genomic_DNA"/>
</dbReference>
<name>A0A2K3LR86_TRIPR</name>
<gene>
    <name evidence="2" type="ORF">L195_g037042</name>
</gene>
<reference evidence="2 3" key="1">
    <citation type="journal article" date="2014" name="Am. J. Bot.">
        <title>Genome assembly and annotation for red clover (Trifolium pratense; Fabaceae).</title>
        <authorList>
            <person name="Istvanek J."/>
            <person name="Jaros M."/>
            <person name="Krenek A."/>
            <person name="Repkova J."/>
        </authorList>
    </citation>
    <scope>NUCLEOTIDE SEQUENCE [LARGE SCALE GENOMIC DNA]</scope>
    <source>
        <strain evidence="3">cv. Tatra</strain>
        <tissue evidence="2">Young leaves</tissue>
    </source>
</reference>
<dbReference type="AlphaFoldDB" id="A0A2K3LR86"/>
<sequence>MSRCSHSRLVVRVRSFTVYYLLTPFWAVSKTKDIIVLDLEFGVLVFWFLEQWRRRHAILFGVINQLMFDPFLPIRSANVAFYGLPLSMRFGVAVLLIGWTVVVLIRHTTVVSFGLATVVGILSPLKGCWSKFIYEIVVLMDMFLFKNYNAPRLGPVGSCSHFGL</sequence>
<organism evidence="2 3">
    <name type="scientific">Trifolium pratense</name>
    <name type="common">Red clover</name>
    <dbReference type="NCBI Taxonomy" id="57577"/>
    <lineage>
        <taxon>Eukaryota</taxon>
        <taxon>Viridiplantae</taxon>
        <taxon>Streptophyta</taxon>
        <taxon>Embryophyta</taxon>
        <taxon>Tracheophyta</taxon>
        <taxon>Spermatophyta</taxon>
        <taxon>Magnoliopsida</taxon>
        <taxon>eudicotyledons</taxon>
        <taxon>Gunneridae</taxon>
        <taxon>Pentapetalae</taxon>
        <taxon>rosids</taxon>
        <taxon>fabids</taxon>
        <taxon>Fabales</taxon>
        <taxon>Fabaceae</taxon>
        <taxon>Papilionoideae</taxon>
        <taxon>50 kb inversion clade</taxon>
        <taxon>NPAAA clade</taxon>
        <taxon>Hologalegina</taxon>
        <taxon>IRL clade</taxon>
        <taxon>Trifolieae</taxon>
        <taxon>Trifolium</taxon>
    </lineage>
</organism>
<evidence type="ECO:0000313" key="2">
    <source>
        <dbReference type="EMBL" id="PNX81027.1"/>
    </source>
</evidence>